<protein>
    <recommendedName>
        <fullName evidence="4">Membrane-anchored protein</fullName>
    </recommendedName>
</protein>
<dbReference type="KEGG" id="hfv:R50_0844"/>
<dbReference type="Pfam" id="PF03988">
    <property type="entry name" value="DUF347"/>
    <property type="match status" value="4"/>
</dbReference>
<feature type="transmembrane region" description="Helical" evidence="1">
    <location>
        <begin position="72"/>
        <end position="91"/>
    </location>
</feature>
<dbReference type="AlphaFoldDB" id="A0A6F8ZFB0"/>
<keyword evidence="1" id="KW-0812">Transmembrane</keyword>
<name>A0A6F8ZFB0_9FIRM</name>
<feature type="transmembrane region" description="Helical" evidence="1">
    <location>
        <begin position="140"/>
        <end position="156"/>
    </location>
</feature>
<feature type="transmembrane region" description="Helical" evidence="1">
    <location>
        <begin position="168"/>
        <end position="189"/>
    </location>
</feature>
<feature type="transmembrane region" description="Helical" evidence="1">
    <location>
        <begin position="45"/>
        <end position="65"/>
    </location>
</feature>
<sequence length="268" mass="28993">MPGMVPGPRRLRRWTKVPEITVWFWVAKLLTTAMGEATSDFLVHHLNPYLAVALGGVAFSAALGWQLAARRYVAAVYWTAVAMVAVFGTMVADATHVVLGVPYYASTLTFGVVLALVFRTWFRVEGTLSIHSVYTLRRELFYWAAILSTFALGTAAGDMTATTLHLGYLASGLLFAGLFALPGLAYRYLGVREVPAFWSAYVLTRPLGASFADWFGMPRSIGGLGYGHGPVSLVTTVAIVLVVGYLTVSRKDVRATAPVPGAWLPEEG</sequence>
<proteinExistence type="predicted"/>
<feature type="transmembrane region" description="Helical" evidence="1">
    <location>
        <begin position="97"/>
        <end position="119"/>
    </location>
</feature>
<feature type="transmembrane region" description="Helical" evidence="1">
    <location>
        <begin position="196"/>
        <end position="217"/>
    </location>
</feature>
<accession>A0A6F8ZFB0</accession>
<feature type="transmembrane region" description="Helical" evidence="1">
    <location>
        <begin position="229"/>
        <end position="248"/>
    </location>
</feature>
<dbReference type="EMBL" id="LR778114">
    <property type="protein sequence ID" value="CAB1128350.1"/>
    <property type="molecule type" value="Genomic_DNA"/>
</dbReference>
<evidence type="ECO:0000313" key="3">
    <source>
        <dbReference type="Proteomes" id="UP000503399"/>
    </source>
</evidence>
<keyword evidence="1" id="KW-1133">Transmembrane helix</keyword>
<keyword evidence="3" id="KW-1185">Reference proteome</keyword>
<dbReference type="InterPro" id="IPR007136">
    <property type="entry name" value="DUF347"/>
</dbReference>
<keyword evidence="1" id="KW-0472">Membrane</keyword>
<dbReference type="Proteomes" id="UP000503399">
    <property type="component" value="Chromosome"/>
</dbReference>
<reference evidence="2 3" key="1">
    <citation type="submission" date="2020-02" db="EMBL/GenBank/DDBJ databases">
        <authorList>
            <person name="Hogendoorn C."/>
        </authorList>
    </citation>
    <scope>NUCLEOTIDE SEQUENCE [LARGE SCALE GENOMIC DNA]</scope>
    <source>
        <strain evidence="2">R501</strain>
    </source>
</reference>
<gene>
    <name evidence="2" type="ORF">R50_0844</name>
</gene>
<evidence type="ECO:0000256" key="1">
    <source>
        <dbReference type="SAM" id="Phobius"/>
    </source>
</evidence>
<evidence type="ECO:0008006" key="4">
    <source>
        <dbReference type="Google" id="ProtNLM"/>
    </source>
</evidence>
<organism evidence="2 3">
    <name type="scientific">Candidatus Hydrogenisulfobacillus filiaventi</name>
    <dbReference type="NCBI Taxonomy" id="2707344"/>
    <lineage>
        <taxon>Bacteria</taxon>
        <taxon>Bacillati</taxon>
        <taxon>Bacillota</taxon>
        <taxon>Clostridia</taxon>
        <taxon>Eubacteriales</taxon>
        <taxon>Clostridiales Family XVII. Incertae Sedis</taxon>
        <taxon>Candidatus Hydrogenisulfobacillus</taxon>
    </lineage>
</organism>
<evidence type="ECO:0000313" key="2">
    <source>
        <dbReference type="EMBL" id="CAB1128350.1"/>
    </source>
</evidence>